<protein>
    <submittedName>
        <fullName evidence="1">Uncharacterized protein</fullName>
    </submittedName>
</protein>
<gene>
    <name evidence="1" type="ORF">Sango_1178100</name>
</gene>
<comment type="caution">
    <text evidence="1">The sequence shown here is derived from an EMBL/GenBank/DDBJ whole genome shotgun (WGS) entry which is preliminary data.</text>
</comment>
<reference evidence="1" key="1">
    <citation type="submission" date="2020-06" db="EMBL/GenBank/DDBJ databases">
        <authorList>
            <person name="Li T."/>
            <person name="Hu X."/>
            <person name="Zhang T."/>
            <person name="Song X."/>
            <person name="Zhang H."/>
            <person name="Dai N."/>
            <person name="Sheng W."/>
            <person name="Hou X."/>
            <person name="Wei L."/>
        </authorList>
    </citation>
    <scope>NUCLEOTIDE SEQUENCE</scope>
    <source>
        <strain evidence="1">K16</strain>
        <tissue evidence="1">Leaf</tissue>
    </source>
</reference>
<dbReference type="CDD" id="cd00303">
    <property type="entry name" value="retropepsin_like"/>
    <property type="match status" value="1"/>
</dbReference>
<accession>A0AAE1WW41</accession>
<organism evidence="1 2">
    <name type="scientific">Sesamum angolense</name>
    <dbReference type="NCBI Taxonomy" id="2727404"/>
    <lineage>
        <taxon>Eukaryota</taxon>
        <taxon>Viridiplantae</taxon>
        <taxon>Streptophyta</taxon>
        <taxon>Embryophyta</taxon>
        <taxon>Tracheophyta</taxon>
        <taxon>Spermatophyta</taxon>
        <taxon>Magnoliopsida</taxon>
        <taxon>eudicotyledons</taxon>
        <taxon>Gunneridae</taxon>
        <taxon>Pentapetalae</taxon>
        <taxon>asterids</taxon>
        <taxon>lamiids</taxon>
        <taxon>Lamiales</taxon>
        <taxon>Pedaliaceae</taxon>
        <taxon>Sesamum</taxon>
    </lineage>
</organism>
<reference evidence="1" key="2">
    <citation type="journal article" date="2024" name="Plant">
        <title>Genomic evolution and insights into agronomic trait innovations of Sesamum species.</title>
        <authorList>
            <person name="Miao H."/>
            <person name="Wang L."/>
            <person name="Qu L."/>
            <person name="Liu H."/>
            <person name="Sun Y."/>
            <person name="Le M."/>
            <person name="Wang Q."/>
            <person name="Wei S."/>
            <person name="Zheng Y."/>
            <person name="Lin W."/>
            <person name="Duan Y."/>
            <person name="Cao H."/>
            <person name="Xiong S."/>
            <person name="Wang X."/>
            <person name="Wei L."/>
            <person name="Li C."/>
            <person name="Ma Q."/>
            <person name="Ju M."/>
            <person name="Zhao R."/>
            <person name="Li G."/>
            <person name="Mu C."/>
            <person name="Tian Q."/>
            <person name="Mei H."/>
            <person name="Zhang T."/>
            <person name="Gao T."/>
            <person name="Zhang H."/>
        </authorList>
    </citation>
    <scope>NUCLEOTIDE SEQUENCE</scope>
    <source>
        <strain evidence="1">K16</strain>
    </source>
</reference>
<dbReference type="AlphaFoldDB" id="A0AAE1WW41"/>
<name>A0AAE1WW41_9LAMI</name>
<evidence type="ECO:0000313" key="2">
    <source>
        <dbReference type="Proteomes" id="UP001289374"/>
    </source>
</evidence>
<keyword evidence="2" id="KW-1185">Reference proteome</keyword>
<dbReference type="PANTHER" id="PTHR33067">
    <property type="entry name" value="RNA-DIRECTED DNA POLYMERASE-RELATED"/>
    <property type="match status" value="1"/>
</dbReference>
<evidence type="ECO:0000313" key="1">
    <source>
        <dbReference type="EMBL" id="KAK4400720.1"/>
    </source>
</evidence>
<dbReference type="Gene3D" id="3.10.10.10">
    <property type="entry name" value="HIV Type 1 Reverse Transcriptase, subunit A, domain 1"/>
    <property type="match status" value="1"/>
</dbReference>
<proteinExistence type="predicted"/>
<dbReference type="InterPro" id="IPR021109">
    <property type="entry name" value="Peptidase_aspartic_dom_sf"/>
</dbReference>
<dbReference type="Gene3D" id="2.40.70.10">
    <property type="entry name" value="Acid Proteases"/>
    <property type="match status" value="1"/>
</dbReference>
<sequence length="289" mass="33027">MLAPRYMRNLPSMPMPLAVFLCNNKRDIKRAMCNLGAFNNVMPLTIFKSLNVGSLKDTGIVIQLANRSIVYPEGVLEDVLVQVNELVFPAPFFVIDMREDNSPNSTSILLGRPFLKIARTKLDVHNGTLTIEFHGEAPTLELKELPNYLKYAFLGENDTLPVIISSKLFALEDEKLIRVLQEFHETIGWTMADIKELSPSTCMHRILLEEGGKPSREAQRRLNPPIMEAIKKEIFKLLDAALKYLMPKKDVKPKLIRWILLLQEFDFTIKDEKWAENLDHLNQLIAKGD</sequence>
<dbReference type="EMBL" id="JACGWL010000006">
    <property type="protein sequence ID" value="KAK4400720.1"/>
    <property type="molecule type" value="Genomic_DNA"/>
</dbReference>
<dbReference type="Proteomes" id="UP001289374">
    <property type="component" value="Unassembled WGS sequence"/>
</dbReference>
<dbReference type="PANTHER" id="PTHR33067:SF15">
    <property type="entry name" value="RNA-DIRECTED DNA POLYMERASE"/>
    <property type="match status" value="1"/>
</dbReference>